<feature type="domain" description="Solute-binding protein family 5" evidence="5">
    <location>
        <begin position="89"/>
        <end position="488"/>
    </location>
</feature>
<dbReference type="GO" id="GO:0043190">
    <property type="term" value="C:ATP-binding cassette (ABC) transporter complex"/>
    <property type="evidence" value="ECO:0007669"/>
    <property type="project" value="InterPro"/>
</dbReference>
<keyword evidence="4" id="KW-0732">Signal</keyword>
<dbReference type="AlphaFoldDB" id="A0AAW9S439"/>
<evidence type="ECO:0000313" key="6">
    <source>
        <dbReference type="EMBL" id="MEN7547704.1"/>
    </source>
</evidence>
<dbReference type="PIRSF" id="PIRSF002741">
    <property type="entry name" value="MppA"/>
    <property type="match status" value="1"/>
</dbReference>
<sequence>MRRVSFIICIVGFCILSACNQQPNQENPNVELTEAKGGKFYGGVFRLNEPEYIKNLFPHSIIDIYSYRIASQIYEGLFKFDQDDLSVQKCLVNDYEIDSSRTQYTFYLKDKVFFHDDDCFPGGKGRKMTAEDVKYCFQILSTQSRMNQSFHLFDGLVLGASEYYEASANGNTPDFDIEGIQVLDELTLRITLEKPNSQFLYNLARPGGFIFPREAYDAYKEDMRIKCVGTGPFEISSIDEDNSIILKKNKNYYDTDEYGNPLPFLDAISITFIKDKKIELMQFRKGKLDMVYRLPSDFIIDIVEKIDKGKGEYKNYELQRTPEMSTQLLAFNTSGPVFGNVNVRKAFSFAIDREKIMEFVLKGEGYLEGYHGMTPPSFPDYDIARIKGYTLNLDSAQYYLAKAGYPNGEGFPKIALDINSEGKRFDNVANEIQKQLKENLNVEVELQFSPIAQIAEKSTSGNYNLLRLAWIADYPGPENYLWAFYGKNVPPSKEDKSYPNLTRYQNPEFDKLYEKALGATTQQEALEYFLQAEQIMIQDAPALILWYDEGYRLVQSYVKSFANNPMQFRDFSAVYFIPKSKKIVN</sequence>
<evidence type="ECO:0000256" key="2">
    <source>
        <dbReference type="ARBA" id="ARBA00005695"/>
    </source>
</evidence>
<dbReference type="SUPFAM" id="SSF53850">
    <property type="entry name" value="Periplasmic binding protein-like II"/>
    <property type="match status" value="1"/>
</dbReference>
<evidence type="ECO:0000256" key="3">
    <source>
        <dbReference type="ARBA" id="ARBA00022448"/>
    </source>
</evidence>
<gene>
    <name evidence="6" type="ORF">AAG747_07285</name>
</gene>
<dbReference type="Proteomes" id="UP001403385">
    <property type="component" value="Unassembled WGS sequence"/>
</dbReference>
<dbReference type="InterPro" id="IPR039424">
    <property type="entry name" value="SBP_5"/>
</dbReference>
<dbReference type="PROSITE" id="PS51257">
    <property type="entry name" value="PROKAR_LIPOPROTEIN"/>
    <property type="match status" value="1"/>
</dbReference>
<dbReference type="PANTHER" id="PTHR30290:SF10">
    <property type="entry name" value="PERIPLASMIC OLIGOPEPTIDE-BINDING PROTEIN-RELATED"/>
    <property type="match status" value="1"/>
</dbReference>
<proteinExistence type="inferred from homology"/>
<keyword evidence="7" id="KW-1185">Reference proteome</keyword>
<dbReference type="EMBL" id="JBDKWZ010000003">
    <property type="protein sequence ID" value="MEN7547704.1"/>
    <property type="molecule type" value="Genomic_DNA"/>
</dbReference>
<dbReference type="Gene3D" id="3.40.190.10">
    <property type="entry name" value="Periplasmic binding protein-like II"/>
    <property type="match status" value="1"/>
</dbReference>
<protein>
    <submittedName>
        <fullName evidence="6">ABC transporter substrate-binding protein</fullName>
    </submittedName>
</protein>
<organism evidence="6 7">
    <name type="scientific">Rapidithrix thailandica</name>
    <dbReference type="NCBI Taxonomy" id="413964"/>
    <lineage>
        <taxon>Bacteria</taxon>
        <taxon>Pseudomonadati</taxon>
        <taxon>Bacteroidota</taxon>
        <taxon>Cytophagia</taxon>
        <taxon>Cytophagales</taxon>
        <taxon>Flammeovirgaceae</taxon>
        <taxon>Rapidithrix</taxon>
    </lineage>
</organism>
<dbReference type="Gene3D" id="3.90.76.10">
    <property type="entry name" value="Dipeptide-binding Protein, Domain 1"/>
    <property type="match status" value="1"/>
</dbReference>
<comment type="caution">
    <text evidence="6">The sequence shown here is derived from an EMBL/GenBank/DDBJ whole genome shotgun (WGS) entry which is preliminary data.</text>
</comment>
<comment type="subcellular location">
    <subcellularLocation>
        <location evidence="1">Cell envelope</location>
    </subcellularLocation>
</comment>
<dbReference type="Gene3D" id="3.10.105.10">
    <property type="entry name" value="Dipeptide-binding Protein, Domain 3"/>
    <property type="match status" value="1"/>
</dbReference>
<accession>A0AAW9S439</accession>
<keyword evidence="3" id="KW-0813">Transport</keyword>
<dbReference type="PANTHER" id="PTHR30290">
    <property type="entry name" value="PERIPLASMIC BINDING COMPONENT OF ABC TRANSPORTER"/>
    <property type="match status" value="1"/>
</dbReference>
<dbReference type="InterPro" id="IPR030678">
    <property type="entry name" value="Peptide/Ni-bd"/>
</dbReference>
<comment type="similarity">
    <text evidence="2">Belongs to the bacterial solute-binding protein 5 family.</text>
</comment>
<evidence type="ECO:0000256" key="1">
    <source>
        <dbReference type="ARBA" id="ARBA00004196"/>
    </source>
</evidence>
<name>A0AAW9S439_9BACT</name>
<evidence type="ECO:0000259" key="5">
    <source>
        <dbReference type="Pfam" id="PF00496"/>
    </source>
</evidence>
<dbReference type="CDD" id="cd00995">
    <property type="entry name" value="PBP2_NikA_DppA_OppA_like"/>
    <property type="match status" value="1"/>
</dbReference>
<reference evidence="6 7" key="1">
    <citation type="submission" date="2024-04" db="EMBL/GenBank/DDBJ databases">
        <title>Novel genus in family Flammeovirgaceae.</title>
        <authorList>
            <person name="Nguyen T.H."/>
            <person name="Vuong T.Q."/>
            <person name="Le H."/>
            <person name="Kim S.-G."/>
        </authorList>
    </citation>
    <scope>NUCLEOTIDE SEQUENCE [LARGE SCALE GENOMIC DNA]</scope>
    <source>
        <strain evidence="6 7">JCM 23209</strain>
    </source>
</reference>
<evidence type="ECO:0000313" key="7">
    <source>
        <dbReference type="Proteomes" id="UP001403385"/>
    </source>
</evidence>
<dbReference type="InterPro" id="IPR000914">
    <property type="entry name" value="SBP_5_dom"/>
</dbReference>
<dbReference type="GO" id="GO:1904680">
    <property type="term" value="F:peptide transmembrane transporter activity"/>
    <property type="evidence" value="ECO:0007669"/>
    <property type="project" value="TreeGrafter"/>
</dbReference>
<dbReference type="Pfam" id="PF00496">
    <property type="entry name" value="SBP_bac_5"/>
    <property type="match status" value="1"/>
</dbReference>
<dbReference type="RefSeq" id="WP_346820490.1">
    <property type="nucleotide sequence ID" value="NZ_JBDKWZ010000003.1"/>
</dbReference>
<evidence type="ECO:0000256" key="4">
    <source>
        <dbReference type="ARBA" id="ARBA00022729"/>
    </source>
</evidence>
<dbReference type="GO" id="GO:0015833">
    <property type="term" value="P:peptide transport"/>
    <property type="evidence" value="ECO:0007669"/>
    <property type="project" value="TreeGrafter"/>
</dbReference>
<dbReference type="GO" id="GO:0030288">
    <property type="term" value="C:outer membrane-bounded periplasmic space"/>
    <property type="evidence" value="ECO:0007669"/>
    <property type="project" value="UniProtKB-ARBA"/>
</dbReference>